<feature type="signal peptide" evidence="1">
    <location>
        <begin position="1"/>
        <end position="22"/>
    </location>
</feature>
<keyword evidence="1" id="KW-0732">Signal</keyword>
<feature type="chain" id="PRO_5045160606" evidence="1">
    <location>
        <begin position="23"/>
        <end position="280"/>
    </location>
</feature>
<reference evidence="2" key="1">
    <citation type="submission" date="2022-09" db="EMBL/GenBank/DDBJ databases">
        <title>Fusarium specimens isolated from Avocado Roots.</title>
        <authorList>
            <person name="Stajich J."/>
            <person name="Roper C."/>
            <person name="Heimlech-Rivalta G."/>
        </authorList>
    </citation>
    <scope>NUCLEOTIDE SEQUENCE</scope>
    <source>
        <strain evidence="2">CF00095</strain>
    </source>
</reference>
<evidence type="ECO:0000256" key="1">
    <source>
        <dbReference type="SAM" id="SignalP"/>
    </source>
</evidence>
<proteinExistence type="predicted"/>
<accession>A0ABQ8RQ06</accession>
<gene>
    <name evidence="2" type="ORF">NW768_001041</name>
</gene>
<evidence type="ECO:0000313" key="2">
    <source>
        <dbReference type="EMBL" id="KAJ4139699.1"/>
    </source>
</evidence>
<sequence length="280" mass="30189">MRRANILSGLVASVLLISGTAGSPCKPKTTLQSSETLVSSVTQSSSLESIPTIDDTSSVFETLSSNTAIVEATSTELPSQPTSEVTSGATTETPAFSTVWTTATTETTTDSTTLATIPTEASIDTTAWFTETSTVETTTASEAPPSITTFSLVATNSERSEVNGNILQSSSYNLKLATPLALGSEYQIARFSIEPGTNYLKVGDRYALAPKDDRYRISIFADNNNSRYLVCSEPVVMGQKLSCYAEGSDWNRWAVDTFGYLVFRRELTNPTHRFVDFIVS</sequence>
<dbReference type="Proteomes" id="UP001152024">
    <property type="component" value="Unassembled WGS sequence"/>
</dbReference>
<keyword evidence="3" id="KW-1185">Reference proteome</keyword>
<name>A0ABQ8RQ06_FUSEQ</name>
<organism evidence="2 3">
    <name type="scientific">Fusarium equiseti</name>
    <name type="common">Fusarium scirpi</name>
    <dbReference type="NCBI Taxonomy" id="61235"/>
    <lineage>
        <taxon>Eukaryota</taxon>
        <taxon>Fungi</taxon>
        <taxon>Dikarya</taxon>
        <taxon>Ascomycota</taxon>
        <taxon>Pezizomycotina</taxon>
        <taxon>Sordariomycetes</taxon>
        <taxon>Hypocreomycetidae</taxon>
        <taxon>Hypocreales</taxon>
        <taxon>Nectriaceae</taxon>
        <taxon>Fusarium</taxon>
        <taxon>Fusarium incarnatum-equiseti species complex</taxon>
    </lineage>
</organism>
<evidence type="ECO:0000313" key="3">
    <source>
        <dbReference type="Proteomes" id="UP001152024"/>
    </source>
</evidence>
<protein>
    <submittedName>
        <fullName evidence="2">Uncharacterized protein</fullName>
    </submittedName>
</protein>
<comment type="caution">
    <text evidence="2">The sequence shown here is derived from an EMBL/GenBank/DDBJ whole genome shotgun (WGS) entry which is preliminary data.</text>
</comment>
<dbReference type="EMBL" id="JAOQBH010000002">
    <property type="protein sequence ID" value="KAJ4139699.1"/>
    <property type="molecule type" value="Genomic_DNA"/>
</dbReference>